<dbReference type="AlphaFoldDB" id="A0A016T811"/>
<comment type="caution">
    <text evidence="1">The sequence shown here is derived from an EMBL/GenBank/DDBJ whole genome shotgun (WGS) entry which is preliminary data.</text>
</comment>
<proteinExistence type="predicted"/>
<reference evidence="2" key="1">
    <citation type="journal article" date="2015" name="Nat. Genet.">
        <title>The genome and transcriptome of the zoonotic hookworm Ancylostoma ceylanicum identify infection-specific gene families.</title>
        <authorList>
            <person name="Schwarz E.M."/>
            <person name="Hu Y."/>
            <person name="Antoshechkin I."/>
            <person name="Miller M.M."/>
            <person name="Sternberg P.W."/>
            <person name="Aroian R.V."/>
        </authorList>
    </citation>
    <scope>NUCLEOTIDE SEQUENCE</scope>
    <source>
        <strain evidence="2">HY135</strain>
    </source>
</reference>
<gene>
    <name evidence="1" type="primary">Acey_s0128.g1461</name>
    <name evidence="1" type="ORF">Y032_0128g1461</name>
</gene>
<accession>A0A016T811</accession>
<protein>
    <submittedName>
        <fullName evidence="1">Uncharacterized protein</fullName>
    </submittedName>
</protein>
<keyword evidence="2" id="KW-1185">Reference proteome</keyword>
<organism evidence="1 2">
    <name type="scientific">Ancylostoma ceylanicum</name>
    <dbReference type="NCBI Taxonomy" id="53326"/>
    <lineage>
        <taxon>Eukaryota</taxon>
        <taxon>Metazoa</taxon>
        <taxon>Ecdysozoa</taxon>
        <taxon>Nematoda</taxon>
        <taxon>Chromadorea</taxon>
        <taxon>Rhabditida</taxon>
        <taxon>Rhabditina</taxon>
        <taxon>Rhabditomorpha</taxon>
        <taxon>Strongyloidea</taxon>
        <taxon>Ancylostomatidae</taxon>
        <taxon>Ancylostomatinae</taxon>
        <taxon>Ancylostoma</taxon>
    </lineage>
</organism>
<evidence type="ECO:0000313" key="2">
    <source>
        <dbReference type="Proteomes" id="UP000024635"/>
    </source>
</evidence>
<name>A0A016T811_9BILA</name>
<evidence type="ECO:0000313" key="1">
    <source>
        <dbReference type="EMBL" id="EYB98822.1"/>
    </source>
</evidence>
<dbReference type="Proteomes" id="UP000024635">
    <property type="component" value="Unassembled WGS sequence"/>
</dbReference>
<sequence length="88" mass="9824">MACERNIENCWEIYWRTVCRKGAMRSSAEVTANELWRAGEASGGQYPPKFYGVQDPGNSQCGDERRLLKFGVTSKLAKVVGKLSTFTS</sequence>
<dbReference type="EMBL" id="JARK01001464">
    <property type="protein sequence ID" value="EYB98822.1"/>
    <property type="molecule type" value="Genomic_DNA"/>
</dbReference>